<evidence type="ECO:0000259" key="1">
    <source>
        <dbReference type="Pfam" id="PF08937"/>
    </source>
</evidence>
<feature type="domain" description="Thoeris protein ThsB TIR-like" evidence="1">
    <location>
        <begin position="35"/>
        <end position="134"/>
    </location>
</feature>
<dbReference type="EMBL" id="CP054010">
    <property type="protein sequence ID" value="QKH87937.1"/>
    <property type="molecule type" value="Genomic_DNA"/>
</dbReference>
<protein>
    <submittedName>
        <fullName evidence="2">TIR domain-containing protein</fullName>
    </submittedName>
</protein>
<dbReference type="RefSeq" id="WP_004359319.1">
    <property type="nucleotide sequence ID" value="NZ_CP054010.1"/>
</dbReference>
<accession>A0A7D4JII3</accession>
<dbReference type="InterPro" id="IPR015032">
    <property type="entry name" value="ThsB__TIR-like_domain"/>
</dbReference>
<reference evidence="2 3" key="1">
    <citation type="submission" date="2020-05" db="EMBL/GenBank/DDBJ databases">
        <title>FDA dAtabase for Regulatory Grade micrObial Sequences (FDA-ARGOS): Supporting development and validation of Infectious Disease Dx tests.</title>
        <authorList>
            <person name="Moreno J."/>
            <person name="Tallon L."/>
            <person name="Sadzewicz L."/>
            <person name="Zhao X."/>
            <person name="Vavikolanu K."/>
            <person name="Mehta A."/>
            <person name="Aluvathingal J."/>
            <person name="Nadendla S."/>
            <person name="Myers T."/>
            <person name="Yan Y."/>
            <person name="Sichtig H."/>
        </authorList>
    </citation>
    <scope>NUCLEOTIDE SEQUENCE [LARGE SCALE GENOMIC DNA]</scope>
    <source>
        <strain evidence="2 3">FDAARGOS_760</strain>
    </source>
</reference>
<gene>
    <name evidence="2" type="ORF">FIU21_02835</name>
</gene>
<dbReference type="Proteomes" id="UP000500843">
    <property type="component" value="Chromosome 1"/>
</dbReference>
<organism evidence="2 3">
    <name type="scientific">Prevotella melaninogenica</name>
    <dbReference type="NCBI Taxonomy" id="28132"/>
    <lineage>
        <taxon>Bacteria</taxon>
        <taxon>Pseudomonadati</taxon>
        <taxon>Bacteroidota</taxon>
        <taxon>Bacteroidia</taxon>
        <taxon>Bacteroidales</taxon>
        <taxon>Prevotellaceae</taxon>
        <taxon>Prevotella</taxon>
    </lineage>
</organism>
<name>A0A7D4JII3_9BACT</name>
<sequence length="228" mass="26631">MGRKVFISYKYADTQVQDLGIYEDSGWGLRQKVPTKARHYVDKLQDKIGKDNINLGEKDGESLADFSDMTIETKLKGKIRQCSITIILISKGMKTNEPEKDQWIPWEVSYSLRTVPNGSYTKQMNAILGVVLPDETGLYDWYYKSDLDCNCTTHYTSKLFKILRDNSFNIKDKQFRQCNGKNIYTNDEPSFFKTVKWDEFMRNHNCYIEKAIKIKNNKDAYDVHINLD</sequence>
<evidence type="ECO:0000313" key="3">
    <source>
        <dbReference type="Proteomes" id="UP000500843"/>
    </source>
</evidence>
<evidence type="ECO:0000313" key="2">
    <source>
        <dbReference type="EMBL" id="QKH87937.1"/>
    </source>
</evidence>
<dbReference type="AlphaFoldDB" id="A0A7D4JII3"/>
<dbReference type="Pfam" id="PF08937">
    <property type="entry name" value="ThsB_TIR"/>
    <property type="match status" value="1"/>
</dbReference>
<proteinExistence type="predicted"/>